<feature type="domain" description="N-acetyltransferase" evidence="2">
    <location>
        <begin position="1"/>
        <end position="139"/>
    </location>
</feature>
<gene>
    <name evidence="3" type="ORF">DES38_10116</name>
</gene>
<reference evidence="3 4" key="1">
    <citation type="submission" date="2018-05" db="EMBL/GenBank/DDBJ databases">
        <title>Genomic Encyclopedia of Type Strains, Phase IV (KMG-IV): sequencing the most valuable type-strain genomes for metagenomic binning, comparative biology and taxonomic classification.</title>
        <authorList>
            <person name="Goeker M."/>
        </authorList>
    </citation>
    <scope>NUCLEOTIDE SEQUENCE [LARGE SCALE GENOMIC DNA]</scope>
    <source>
        <strain evidence="3 4">DSM 22440</strain>
    </source>
</reference>
<dbReference type="SUPFAM" id="SSF55729">
    <property type="entry name" value="Acyl-CoA N-acyltransferases (Nat)"/>
    <property type="match status" value="1"/>
</dbReference>
<dbReference type="GO" id="GO:0008080">
    <property type="term" value="F:N-acetyltransferase activity"/>
    <property type="evidence" value="ECO:0007669"/>
    <property type="project" value="InterPro"/>
</dbReference>
<dbReference type="OrthoDB" id="162775at2"/>
<dbReference type="Proteomes" id="UP000247922">
    <property type="component" value="Unassembled WGS sequence"/>
</dbReference>
<keyword evidence="4" id="KW-1185">Reference proteome</keyword>
<dbReference type="EMBL" id="QJJR01000001">
    <property type="protein sequence ID" value="PXW92938.1"/>
    <property type="molecule type" value="Genomic_DNA"/>
</dbReference>
<dbReference type="Pfam" id="PF00583">
    <property type="entry name" value="Acetyltransf_1"/>
    <property type="match status" value="1"/>
</dbReference>
<dbReference type="Gene3D" id="3.40.630.30">
    <property type="match status" value="1"/>
</dbReference>
<dbReference type="PROSITE" id="PS51186">
    <property type="entry name" value="GNAT"/>
    <property type="match status" value="1"/>
</dbReference>
<evidence type="ECO:0000313" key="4">
    <source>
        <dbReference type="Proteomes" id="UP000247922"/>
    </source>
</evidence>
<dbReference type="PANTHER" id="PTHR13947:SF37">
    <property type="entry name" value="LD18367P"/>
    <property type="match status" value="1"/>
</dbReference>
<dbReference type="PANTHER" id="PTHR13947">
    <property type="entry name" value="GNAT FAMILY N-ACETYLTRANSFERASE"/>
    <property type="match status" value="1"/>
</dbReference>
<sequence length="154" mass="17716">MSSISLIAIPDYKRANFLPLLLEADPAEQLINTYIKDGDLFSIRREQKIIGVSLFTFPEQGTVELKNIAIKKTIRNQGYGKAVIAQAETYYKEKGYRTMVVKTANSSIDNIAFYQKLGFRLMEIELDYFLSYPEAIYEQGIRARDRLVFIKNLT</sequence>
<accession>A0A2V3WJU1</accession>
<comment type="caution">
    <text evidence="3">The sequence shown here is derived from an EMBL/GenBank/DDBJ whole genome shotgun (WGS) entry which is preliminary data.</text>
</comment>
<dbReference type="RefSeq" id="WP_110250040.1">
    <property type="nucleotide sequence ID" value="NZ_QJJR01000001.1"/>
</dbReference>
<evidence type="ECO:0000313" key="3">
    <source>
        <dbReference type="EMBL" id="PXW92938.1"/>
    </source>
</evidence>
<keyword evidence="1 3" id="KW-0808">Transferase</keyword>
<dbReference type="InterPro" id="IPR000182">
    <property type="entry name" value="GNAT_dom"/>
</dbReference>
<protein>
    <submittedName>
        <fullName evidence="3">Acetyltransferase (GNAT) family protein</fullName>
    </submittedName>
</protein>
<dbReference type="InterPro" id="IPR016181">
    <property type="entry name" value="Acyl_CoA_acyltransferase"/>
</dbReference>
<evidence type="ECO:0000259" key="2">
    <source>
        <dbReference type="PROSITE" id="PS51186"/>
    </source>
</evidence>
<name>A0A2V3WJU1_9BACI</name>
<organism evidence="3 4">
    <name type="scientific">Streptohalobacillus salinus</name>
    <dbReference type="NCBI Taxonomy" id="621096"/>
    <lineage>
        <taxon>Bacteria</taxon>
        <taxon>Bacillati</taxon>
        <taxon>Bacillota</taxon>
        <taxon>Bacilli</taxon>
        <taxon>Bacillales</taxon>
        <taxon>Bacillaceae</taxon>
        <taxon>Streptohalobacillus</taxon>
    </lineage>
</organism>
<proteinExistence type="predicted"/>
<dbReference type="InterPro" id="IPR050769">
    <property type="entry name" value="NAT_camello-type"/>
</dbReference>
<evidence type="ECO:0000256" key="1">
    <source>
        <dbReference type="ARBA" id="ARBA00022679"/>
    </source>
</evidence>
<dbReference type="CDD" id="cd04301">
    <property type="entry name" value="NAT_SF"/>
    <property type="match status" value="1"/>
</dbReference>
<dbReference type="AlphaFoldDB" id="A0A2V3WJU1"/>